<sequence>MTTSQSEEHVVLLATGGTISSRMREDLGGAAVASDGADDLLRSVGGEQAFPVRVIDVLRLGSYALDIDDMLLVCARIQEVLADPAVVGVVVTHGTDTMEETAFLADLVHRDPRPVVFTGAQRAADSEAPDGPGNLARAIALAGSAEARGHGALLCFAGEVFPARGVRKTETVRRQAFSNPDFGLAGSVRDDGGVVLEEAARQLREPMPLPAPDAGRACRVDLVASYPGADAAHLRASLEAGAAGIVLQGTGSGNANPELCRAVADATARGVVVVTSTRVHAGPVVPVYGAGGGKDLLAAGAIPSGLLRPSQSLVLLSLLLRLGRSRADIAEAFAERGGEA</sequence>
<dbReference type="PROSITE" id="PS51732">
    <property type="entry name" value="ASN_GLN_ASE_3"/>
    <property type="match status" value="1"/>
</dbReference>
<dbReference type="PATRIC" id="fig|37927.3.peg.4081"/>
<evidence type="ECO:0000256" key="1">
    <source>
        <dbReference type="ARBA" id="ARBA00010518"/>
    </source>
</evidence>
<dbReference type="EC" id="3.5.1.1" evidence="2"/>
<evidence type="ECO:0000256" key="8">
    <source>
        <dbReference type="PROSITE-ProRule" id="PRU10100"/>
    </source>
</evidence>
<protein>
    <recommendedName>
        <fullName evidence="2">asparaginase</fullName>
        <ecNumber evidence="2">3.5.1.1</ecNumber>
    </recommendedName>
</protein>
<organism evidence="11 12">
    <name type="scientific">Sinomonas atrocyanea</name>
    <dbReference type="NCBI Taxonomy" id="37927"/>
    <lineage>
        <taxon>Bacteria</taxon>
        <taxon>Bacillati</taxon>
        <taxon>Actinomycetota</taxon>
        <taxon>Actinomycetes</taxon>
        <taxon>Micrococcales</taxon>
        <taxon>Micrococcaceae</taxon>
        <taxon>Sinomonas</taxon>
    </lineage>
</organism>
<dbReference type="InterPro" id="IPR027473">
    <property type="entry name" value="L-asparaginase_C"/>
</dbReference>
<feature type="active site" evidence="8">
    <location>
        <position position="95"/>
    </location>
</feature>
<evidence type="ECO:0000259" key="10">
    <source>
        <dbReference type="Pfam" id="PF17763"/>
    </source>
</evidence>
<feature type="domain" description="Asparaginase/glutaminase C-terminal" evidence="10">
    <location>
        <begin position="219"/>
        <end position="333"/>
    </location>
</feature>
<dbReference type="InterPro" id="IPR040919">
    <property type="entry name" value="Asparaginase_C"/>
</dbReference>
<dbReference type="PROSITE" id="PS00144">
    <property type="entry name" value="ASN_GLN_ASE_1"/>
    <property type="match status" value="1"/>
</dbReference>
<keyword evidence="12" id="KW-1185">Reference proteome</keyword>
<evidence type="ECO:0000256" key="2">
    <source>
        <dbReference type="ARBA" id="ARBA00012920"/>
    </source>
</evidence>
<feature type="active site" evidence="7">
    <location>
        <position position="18"/>
    </location>
</feature>
<dbReference type="Gene3D" id="3.40.50.40">
    <property type="match status" value="1"/>
</dbReference>
<keyword evidence="3" id="KW-0378">Hydrolase</keyword>
<evidence type="ECO:0000256" key="6">
    <source>
        <dbReference type="PIRSR" id="PIRSR001220-2"/>
    </source>
</evidence>
<accession>A0A127A5N1</accession>
<dbReference type="PROSITE" id="PS00917">
    <property type="entry name" value="ASN_GLN_ASE_2"/>
    <property type="match status" value="1"/>
</dbReference>
<dbReference type="PIRSF" id="PIRSF001220">
    <property type="entry name" value="L-ASNase_gatD"/>
    <property type="match status" value="1"/>
</dbReference>
<evidence type="ECO:0000313" key="12">
    <source>
        <dbReference type="Proteomes" id="UP000070134"/>
    </source>
</evidence>
<dbReference type="KEGG" id="satk:SA2016_3979"/>
<dbReference type="GO" id="GO:0006528">
    <property type="term" value="P:asparagine metabolic process"/>
    <property type="evidence" value="ECO:0007669"/>
    <property type="project" value="InterPro"/>
</dbReference>
<dbReference type="InterPro" id="IPR020827">
    <property type="entry name" value="Asparaginase/glutaminase_AS1"/>
</dbReference>
<feature type="active site" description="O-isoaspartyl threonine intermediate" evidence="5">
    <location>
        <position position="18"/>
    </location>
</feature>
<dbReference type="PANTHER" id="PTHR11707">
    <property type="entry name" value="L-ASPARAGINASE"/>
    <property type="match status" value="1"/>
</dbReference>
<dbReference type="InterPro" id="IPR006034">
    <property type="entry name" value="Asparaginase/glutaminase-like"/>
</dbReference>
<evidence type="ECO:0000313" key="11">
    <source>
        <dbReference type="EMBL" id="AMM34633.1"/>
    </source>
</evidence>
<evidence type="ECO:0000256" key="7">
    <source>
        <dbReference type="PROSITE-ProRule" id="PRU10099"/>
    </source>
</evidence>
<gene>
    <name evidence="11" type="ORF">SA2016_3979</name>
</gene>
<dbReference type="InterPro" id="IPR004550">
    <property type="entry name" value="AsnASE_II"/>
</dbReference>
<feature type="domain" description="L-asparaginase N-terminal" evidence="9">
    <location>
        <begin position="9"/>
        <end position="191"/>
    </location>
</feature>
<dbReference type="PANTHER" id="PTHR11707:SF28">
    <property type="entry name" value="60 KDA LYSOPHOSPHOLIPASE"/>
    <property type="match status" value="1"/>
</dbReference>
<dbReference type="PRINTS" id="PR00139">
    <property type="entry name" value="ASNGLNASE"/>
</dbReference>
<dbReference type="SUPFAM" id="SSF53774">
    <property type="entry name" value="Glutaminase/Asparaginase"/>
    <property type="match status" value="1"/>
</dbReference>
<dbReference type="EMBL" id="CP014518">
    <property type="protein sequence ID" value="AMM34633.1"/>
    <property type="molecule type" value="Genomic_DNA"/>
</dbReference>
<evidence type="ECO:0000256" key="5">
    <source>
        <dbReference type="PIRSR" id="PIRSR001220-1"/>
    </source>
</evidence>
<reference evidence="11 12" key="1">
    <citation type="submission" date="2016-02" db="EMBL/GenBank/DDBJ databases">
        <title>Complete genome of Sinomonas atrocyanea KCTC 3377.</title>
        <authorList>
            <person name="Kim K.M."/>
        </authorList>
    </citation>
    <scope>NUCLEOTIDE SEQUENCE [LARGE SCALE GENOMIC DNA]</scope>
    <source>
        <strain evidence="11 12">KCTC 3377</strain>
    </source>
</reference>
<evidence type="ECO:0000259" key="9">
    <source>
        <dbReference type="Pfam" id="PF00710"/>
    </source>
</evidence>
<comment type="similarity">
    <text evidence="1">Belongs to the asparaginase 1 family.</text>
</comment>
<comment type="catalytic activity">
    <reaction evidence="4">
        <text>L-asparagine + H2O = L-aspartate + NH4(+)</text>
        <dbReference type="Rhea" id="RHEA:21016"/>
        <dbReference type="ChEBI" id="CHEBI:15377"/>
        <dbReference type="ChEBI" id="CHEBI:28938"/>
        <dbReference type="ChEBI" id="CHEBI:29991"/>
        <dbReference type="ChEBI" id="CHEBI:58048"/>
        <dbReference type="EC" id="3.5.1.1"/>
    </reaction>
</comment>
<dbReference type="AlphaFoldDB" id="A0A127A5N1"/>
<dbReference type="InterPro" id="IPR036152">
    <property type="entry name" value="Asp/glu_Ase-like_sf"/>
</dbReference>
<evidence type="ECO:0000256" key="3">
    <source>
        <dbReference type="ARBA" id="ARBA00022801"/>
    </source>
</evidence>
<dbReference type="Proteomes" id="UP000070134">
    <property type="component" value="Chromosome"/>
</dbReference>
<dbReference type="Gene3D" id="3.40.50.1170">
    <property type="entry name" value="L-asparaginase, N-terminal domain"/>
    <property type="match status" value="1"/>
</dbReference>
<name>A0A127A5N1_9MICC</name>
<dbReference type="STRING" id="37927.SA2016_3979"/>
<dbReference type="Pfam" id="PF17763">
    <property type="entry name" value="Asparaginase_C"/>
    <property type="match status" value="1"/>
</dbReference>
<feature type="binding site" evidence="6">
    <location>
        <position position="62"/>
    </location>
    <ligand>
        <name>substrate</name>
    </ligand>
</feature>
<dbReference type="PIRSF" id="PIRSF500176">
    <property type="entry name" value="L_ASNase"/>
    <property type="match status" value="1"/>
</dbReference>
<dbReference type="SFLD" id="SFLDS00057">
    <property type="entry name" value="Glutaminase/Asparaginase"/>
    <property type="match status" value="1"/>
</dbReference>
<dbReference type="Pfam" id="PF00710">
    <property type="entry name" value="Asparaginase"/>
    <property type="match status" value="1"/>
</dbReference>
<proteinExistence type="inferred from homology"/>
<dbReference type="GO" id="GO:0004067">
    <property type="term" value="F:asparaginase activity"/>
    <property type="evidence" value="ECO:0007669"/>
    <property type="project" value="UniProtKB-UniRule"/>
</dbReference>
<dbReference type="OrthoDB" id="9788068at2"/>
<dbReference type="InterPro" id="IPR027475">
    <property type="entry name" value="Asparaginase/glutaminase_AS2"/>
</dbReference>
<dbReference type="CDD" id="cd08964">
    <property type="entry name" value="L-asparaginase_II"/>
    <property type="match status" value="1"/>
</dbReference>
<feature type="binding site" evidence="6">
    <location>
        <begin position="95"/>
        <end position="96"/>
    </location>
    <ligand>
        <name>substrate</name>
    </ligand>
</feature>
<evidence type="ECO:0000256" key="4">
    <source>
        <dbReference type="ARBA" id="ARBA00049366"/>
    </source>
</evidence>
<dbReference type="SMART" id="SM00870">
    <property type="entry name" value="Asparaginase"/>
    <property type="match status" value="1"/>
</dbReference>
<dbReference type="RefSeq" id="WP_066501539.1">
    <property type="nucleotide sequence ID" value="NZ_BJMO01000006.1"/>
</dbReference>
<dbReference type="InterPro" id="IPR037152">
    <property type="entry name" value="L-asparaginase_N_sf"/>
</dbReference>
<dbReference type="InterPro" id="IPR027474">
    <property type="entry name" value="L-asparaginase_N"/>
</dbReference>